<keyword evidence="5" id="KW-1185">Reference proteome</keyword>
<evidence type="ECO:0000256" key="2">
    <source>
        <dbReference type="SAM" id="Phobius"/>
    </source>
</evidence>
<feature type="region of interest" description="Disordered" evidence="1">
    <location>
        <begin position="1"/>
        <end position="22"/>
    </location>
</feature>
<reference evidence="4 5" key="1">
    <citation type="submission" date="2020-03" db="EMBL/GenBank/DDBJ databases">
        <title>Genomic Encyclopedia of Type Strains, Phase III (KMG-III): the genomes of soil and plant-associated and newly described type strains.</title>
        <authorList>
            <person name="Whitman W."/>
        </authorList>
    </citation>
    <scope>NUCLEOTIDE SEQUENCE [LARGE SCALE GENOMIC DNA]</scope>
    <source>
        <strain evidence="4 5">CECT 4207</strain>
    </source>
</reference>
<protein>
    <recommendedName>
        <fullName evidence="3">DUF4350 domain-containing protein</fullName>
    </recommendedName>
</protein>
<evidence type="ECO:0000259" key="3">
    <source>
        <dbReference type="Pfam" id="PF14258"/>
    </source>
</evidence>
<dbReference type="RefSeq" id="WP_167263160.1">
    <property type="nucleotide sequence ID" value="NZ_BAAAVO010000002.1"/>
</dbReference>
<dbReference type="Proteomes" id="UP000802392">
    <property type="component" value="Unassembled WGS sequence"/>
</dbReference>
<name>A0ABX0TBQ6_9MICC</name>
<dbReference type="EMBL" id="JAAOZD010000001">
    <property type="protein sequence ID" value="NII99954.1"/>
    <property type="molecule type" value="Genomic_DNA"/>
</dbReference>
<feature type="compositionally biased region" description="Low complexity" evidence="1">
    <location>
        <begin position="10"/>
        <end position="22"/>
    </location>
</feature>
<keyword evidence="2" id="KW-0812">Transmembrane</keyword>
<feature type="domain" description="DUF4350" evidence="3">
    <location>
        <begin position="69"/>
        <end position="238"/>
    </location>
</feature>
<sequence length="401" mass="42192">MTTPLLENQAAEPAAASPSGPSTGVAFRAWARKRIAWIAIIGLLLGFVGYLAISGASGAADKRPLSAINPAPDGAMAAAEVLGRHGVSVTPTESFGDTMDALSDADNATVLLYDPRGLLDASRLKELAASTDHLVVVKPRLRTLNGLDRNFRPGGVVPEAIAVLEPRCTQPDAVAAGKVAAQGSVYWGPQVCYSPTANGPGLVAATGDGSVVVLGSTDLMDNEHLASEGNAALTLRTLGRDANLVWYLPGLQDASTTDKVPTLAELAPRWLGFAGPWLGLVSLLAIVWRGRRLGPLVFEPLPVVVKAAETAEGRARLYQDSRSMDLAADNLRAGTLWRLARHFNLGSDATSDSVVAACAQRLGVPAAEVRFVLIDTKPDNEGQLVQWAQQIEQMEQEATAQ</sequence>
<dbReference type="Pfam" id="PF14258">
    <property type="entry name" value="DUF4350"/>
    <property type="match status" value="1"/>
</dbReference>
<keyword evidence="2" id="KW-0472">Membrane</keyword>
<feature type="transmembrane region" description="Helical" evidence="2">
    <location>
        <begin position="35"/>
        <end position="53"/>
    </location>
</feature>
<comment type="caution">
    <text evidence="4">The sequence shown here is derived from an EMBL/GenBank/DDBJ whole genome shotgun (WGS) entry which is preliminary data.</text>
</comment>
<gene>
    <name evidence="4" type="ORF">FHR86_000253</name>
</gene>
<evidence type="ECO:0000313" key="5">
    <source>
        <dbReference type="Proteomes" id="UP000802392"/>
    </source>
</evidence>
<accession>A0ABX0TBQ6</accession>
<keyword evidence="2" id="KW-1133">Transmembrane helix</keyword>
<proteinExistence type="predicted"/>
<organism evidence="4 5">
    <name type="scientific">Paenarthrobacter ilicis</name>
    <dbReference type="NCBI Taxonomy" id="43665"/>
    <lineage>
        <taxon>Bacteria</taxon>
        <taxon>Bacillati</taxon>
        <taxon>Actinomycetota</taxon>
        <taxon>Actinomycetes</taxon>
        <taxon>Micrococcales</taxon>
        <taxon>Micrococcaceae</taxon>
        <taxon>Paenarthrobacter</taxon>
    </lineage>
</organism>
<dbReference type="InterPro" id="IPR025646">
    <property type="entry name" value="DUF4350"/>
</dbReference>
<evidence type="ECO:0000256" key="1">
    <source>
        <dbReference type="SAM" id="MobiDB-lite"/>
    </source>
</evidence>
<evidence type="ECO:0000313" key="4">
    <source>
        <dbReference type="EMBL" id="NII99954.1"/>
    </source>
</evidence>